<dbReference type="AlphaFoldDB" id="A0A6J5U883"/>
<proteinExistence type="inferred from homology"/>
<dbReference type="Proteomes" id="UP000507222">
    <property type="component" value="Unassembled WGS sequence"/>
</dbReference>
<dbReference type="GO" id="GO:0005730">
    <property type="term" value="C:nucleolus"/>
    <property type="evidence" value="ECO:0007669"/>
    <property type="project" value="TreeGrafter"/>
</dbReference>
<gene>
    <name evidence="4" type="ORF">CURHAP_LOCUS17960</name>
</gene>
<dbReference type="PANTHER" id="PTHR22691:SF8">
    <property type="entry name" value="PROTEIN SPT2 HOMOLOG"/>
    <property type="match status" value="1"/>
</dbReference>
<dbReference type="SMART" id="SM00784">
    <property type="entry name" value="SPT2"/>
    <property type="match status" value="1"/>
</dbReference>
<feature type="region of interest" description="Disordered" evidence="3">
    <location>
        <begin position="365"/>
        <end position="384"/>
    </location>
</feature>
<dbReference type="InterPro" id="IPR013256">
    <property type="entry name" value="Chromatin_SPT2"/>
</dbReference>
<feature type="compositionally biased region" description="Polar residues" evidence="3">
    <location>
        <begin position="208"/>
        <end position="218"/>
    </location>
</feature>
<protein>
    <submittedName>
        <fullName evidence="4">Uncharacterized protein</fullName>
    </submittedName>
</protein>
<dbReference type="PANTHER" id="PTHR22691">
    <property type="entry name" value="YEAST SPT2-RELATED"/>
    <property type="match status" value="1"/>
</dbReference>
<feature type="compositionally biased region" description="Basic and acidic residues" evidence="3">
    <location>
        <begin position="224"/>
        <end position="237"/>
    </location>
</feature>
<sequence length="384" mass="43706">MGALSDELDFLQLRQQLKQRIRNNHMKDLGYASESSVNKNKLLSDDFGYFFGPSQSVIAQRVIEESKAFMPELRNLASKVGNSHDKGNKKLKSPVLSTTNAKSGLICKNLKESRDYSFLLSDNAEIPSTSKGGEPRLVKNSLSNSSNKRNPVSVIHRASSTNLKSVKRQHLEEKVQSLPATRKKLEQPKKLHPPKKAKLIADRCKTALKTSQSSTKPNIKQAKHCLEPENTKVKPEQKSSSLKRSQSSTKQNIKPAKQCVEPENTKVMPKQKSSFLKNQTKRHVEDSYDDDNLDISSVIKMFGPKRKHTEDDDDDDGSAMVSSFADIMREERKSANPNSMRLRFHSAKIARKEDEIERLRLEEEEKQERLRKAKQQKLREIKKN</sequence>
<feature type="region of interest" description="Disordered" evidence="3">
    <location>
        <begin position="129"/>
        <end position="288"/>
    </location>
</feature>
<feature type="compositionally biased region" description="Low complexity" evidence="3">
    <location>
        <begin position="138"/>
        <end position="150"/>
    </location>
</feature>
<evidence type="ECO:0000313" key="5">
    <source>
        <dbReference type="Proteomes" id="UP000507222"/>
    </source>
</evidence>
<dbReference type="GO" id="GO:0042393">
    <property type="term" value="F:histone binding"/>
    <property type="evidence" value="ECO:0007669"/>
    <property type="project" value="TreeGrafter"/>
</dbReference>
<dbReference type="EMBL" id="CAEKDK010000002">
    <property type="protein sequence ID" value="CAB4271564.1"/>
    <property type="molecule type" value="Genomic_DNA"/>
</dbReference>
<evidence type="ECO:0000256" key="1">
    <source>
        <dbReference type="ARBA" id="ARBA00006461"/>
    </source>
</evidence>
<keyword evidence="2" id="KW-0175">Coiled coil</keyword>
<name>A0A6J5U883_PRUAR</name>
<reference evidence="4 5" key="1">
    <citation type="submission" date="2020-05" db="EMBL/GenBank/DDBJ databases">
        <authorList>
            <person name="Campoy J."/>
            <person name="Schneeberger K."/>
            <person name="Spophaly S."/>
        </authorList>
    </citation>
    <scope>NUCLEOTIDE SEQUENCE [LARGE SCALE GENOMIC DNA]</scope>
    <source>
        <strain evidence="4">PruArmRojPasFocal</strain>
    </source>
</reference>
<evidence type="ECO:0000313" key="4">
    <source>
        <dbReference type="EMBL" id="CAB4271564.1"/>
    </source>
</evidence>
<accession>A0A6J5U883</accession>
<evidence type="ECO:0000256" key="2">
    <source>
        <dbReference type="ARBA" id="ARBA00023054"/>
    </source>
</evidence>
<comment type="similarity">
    <text evidence="1">Belongs to the SPT2 family.</text>
</comment>
<dbReference type="GO" id="GO:0006334">
    <property type="term" value="P:nucleosome assembly"/>
    <property type="evidence" value="ECO:0007669"/>
    <property type="project" value="TreeGrafter"/>
</dbReference>
<organism evidence="4 5">
    <name type="scientific">Prunus armeniaca</name>
    <name type="common">Apricot</name>
    <name type="synonym">Armeniaca vulgaris</name>
    <dbReference type="NCBI Taxonomy" id="36596"/>
    <lineage>
        <taxon>Eukaryota</taxon>
        <taxon>Viridiplantae</taxon>
        <taxon>Streptophyta</taxon>
        <taxon>Embryophyta</taxon>
        <taxon>Tracheophyta</taxon>
        <taxon>Spermatophyta</taxon>
        <taxon>Magnoliopsida</taxon>
        <taxon>eudicotyledons</taxon>
        <taxon>Gunneridae</taxon>
        <taxon>Pentapetalae</taxon>
        <taxon>rosids</taxon>
        <taxon>fabids</taxon>
        <taxon>Rosales</taxon>
        <taxon>Rosaceae</taxon>
        <taxon>Amygdaloideae</taxon>
        <taxon>Amygdaleae</taxon>
        <taxon>Prunus</taxon>
    </lineage>
</organism>
<dbReference type="Pfam" id="PF08243">
    <property type="entry name" value="SPT2"/>
    <property type="match status" value="1"/>
</dbReference>
<dbReference type="GO" id="GO:0006360">
    <property type="term" value="P:transcription by RNA polymerase I"/>
    <property type="evidence" value="ECO:0007669"/>
    <property type="project" value="TreeGrafter"/>
</dbReference>
<evidence type="ECO:0000256" key="3">
    <source>
        <dbReference type="SAM" id="MobiDB-lite"/>
    </source>
</evidence>
<dbReference type="GO" id="GO:0003677">
    <property type="term" value="F:DNA binding"/>
    <property type="evidence" value="ECO:0007669"/>
    <property type="project" value="TreeGrafter"/>
</dbReference>
<feature type="compositionally biased region" description="Low complexity" evidence="3">
    <location>
        <begin position="238"/>
        <end position="251"/>
    </location>
</feature>